<dbReference type="EC" id="2.7.13.3" evidence="2"/>
<sequence>MSNNRVLQRLGRLEAILQLMLVLDQSQGRSSNLDDLMLKLHEGVIQLMDARNFYLAVLNESRTHYRFAYYCDTMDDLGYPQADWIPMEGNTSLTAWLLRNAKPLILEADDFHNDAPVDPTLTMVGTQPVHWMGMPLLKDSNLAVGAMVVQSYDPERLYSEEDQAVFQMLANVVAGSVSRLQTQALLERAVAQRTQALEAEIAERRRSETLQRALFEVSALSGAGGTQLAQYAQLHSIIGRLIPAPNFYVALLEPQSDSFHMAYFVDSAEPDLDPTGRHFPLGNGLTARVLRSDKAQLLSRAAVDALILTGELDTVRGNNTFVQWMGVPLVIEGATIGAIVVQSYDEQVTYGQADVELMIFVARHVSDTLATLRTHEALVNSQQELVRRNTLLSNALENLSTAQAELVRTAKMSALGSLVAGVAHELNTPLGISLLVASGIEEQTHAFSAEMQKGLTRSALNAFVLSTQESADVLMRSLRRAADLVSSFKQVAVDQTSEKRRQFSLQDTVAELLRTLGPSIRSSTHTVDSEIEPQLQLESYPGALGQVLTNLIMNTFRHAFEGRTQGAVHIHAKPYGHNKVELTVRDNGHGIPAAHLDRVFDPFFTTKLGQGGSGLGLNIVFNLVQDVLGGTIQVESLEGQGTCFTLVLPLVAPKGGAVATG</sequence>
<evidence type="ECO:0000256" key="2">
    <source>
        <dbReference type="ARBA" id="ARBA00012438"/>
    </source>
</evidence>
<name>A0A515ETW9_9BURK</name>
<dbReference type="Gene3D" id="3.30.450.40">
    <property type="match status" value="2"/>
</dbReference>
<reference evidence="6" key="2">
    <citation type="journal article" date="2020" name="Int. J. Syst. Evol. Microbiol.">
        <title>Genomic insights into a novel species Rhodoferax aquaticus sp. nov., isolated from freshwater.</title>
        <authorList>
            <person name="Li T."/>
            <person name="Zhuo Y."/>
            <person name="Jin C.Z."/>
            <person name="Wu X."/>
            <person name="Ko S.R."/>
            <person name="Jin F.J."/>
            <person name="Ahn C.Y."/>
            <person name="Oh H.M."/>
            <person name="Lee H.G."/>
            <person name="Jin L."/>
        </authorList>
    </citation>
    <scope>NUCLEOTIDE SEQUENCE [LARGE SCALE GENOMIC DNA]</scope>
    <source>
        <strain evidence="6">Gr-4</strain>
    </source>
</reference>
<dbReference type="Proteomes" id="UP000317365">
    <property type="component" value="Chromosome"/>
</dbReference>
<dbReference type="PRINTS" id="PR00344">
    <property type="entry name" value="BCTRLSENSOR"/>
</dbReference>
<dbReference type="InterPro" id="IPR003018">
    <property type="entry name" value="GAF"/>
</dbReference>
<evidence type="ECO:0000259" key="4">
    <source>
        <dbReference type="PROSITE" id="PS50109"/>
    </source>
</evidence>
<comment type="catalytic activity">
    <reaction evidence="1">
        <text>ATP + protein L-histidine = ADP + protein N-phospho-L-histidine.</text>
        <dbReference type="EC" id="2.7.13.3"/>
    </reaction>
</comment>
<dbReference type="SMART" id="SM00065">
    <property type="entry name" value="GAF"/>
    <property type="match status" value="2"/>
</dbReference>
<dbReference type="SUPFAM" id="SSF55781">
    <property type="entry name" value="GAF domain-like"/>
    <property type="match status" value="2"/>
</dbReference>
<dbReference type="CDD" id="cd00075">
    <property type="entry name" value="HATPase"/>
    <property type="match status" value="1"/>
</dbReference>
<protein>
    <recommendedName>
        <fullName evidence="2">histidine kinase</fullName>
        <ecNumber evidence="2">2.7.13.3</ecNumber>
    </recommendedName>
</protein>
<dbReference type="SUPFAM" id="SSF47384">
    <property type="entry name" value="Homodimeric domain of signal transducing histidine kinase"/>
    <property type="match status" value="1"/>
</dbReference>
<dbReference type="InterPro" id="IPR036097">
    <property type="entry name" value="HisK_dim/P_sf"/>
</dbReference>
<gene>
    <name evidence="5" type="ORF">EXZ61_19280</name>
</gene>
<dbReference type="EMBL" id="CP036282">
    <property type="protein sequence ID" value="QDL56130.1"/>
    <property type="molecule type" value="Genomic_DNA"/>
</dbReference>
<accession>A0A515ETW9</accession>
<dbReference type="SMART" id="SM00387">
    <property type="entry name" value="HATPase_c"/>
    <property type="match status" value="1"/>
</dbReference>
<dbReference type="PANTHER" id="PTHR43065">
    <property type="entry name" value="SENSOR HISTIDINE KINASE"/>
    <property type="match status" value="1"/>
</dbReference>
<dbReference type="InterPro" id="IPR003594">
    <property type="entry name" value="HATPase_dom"/>
</dbReference>
<evidence type="ECO:0000256" key="3">
    <source>
        <dbReference type="ARBA" id="ARBA00022553"/>
    </source>
</evidence>
<dbReference type="RefSeq" id="WP_142813471.1">
    <property type="nucleotide sequence ID" value="NZ_CP036282.1"/>
</dbReference>
<dbReference type="CDD" id="cd00082">
    <property type="entry name" value="HisKA"/>
    <property type="match status" value="1"/>
</dbReference>
<dbReference type="PROSITE" id="PS50109">
    <property type="entry name" value="HIS_KIN"/>
    <property type="match status" value="1"/>
</dbReference>
<feature type="domain" description="Histidine kinase" evidence="4">
    <location>
        <begin position="421"/>
        <end position="652"/>
    </location>
</feature>
<dbReference type="AlphaFoldDB" id="A0A515ETW9"/>
<dbReference type="SUPFAM" id="SSF55874">
    <property type="entry name" value="ATPase domain of HSP90 chaperone/DNA topoisomerase II/histidine kinase"/>
    <property type="match status" value="1"/>
</dbReference>
<dbReference type="Gene3D" id="3.30.565.10">
    <property type="entry name" value="Histidine kinase-like ATPase, C-terminal domain"/>
    <property type="match status" value="1"/>
</dbReference>
<dbReference type="InterPro" id="IPR029016">
    <property type="entry name" value="GAF-like_dom_sf"/>
</dbReference>
<dbReference type="Gene3D" id="1.10.287.130">
    <property type="match status" value="1"/>
</dbReference>
<dbReference type="Pfam" id="PF02518">
    <property type="entry name" value="HATPase_c"/>
    <property type="match status" value="1"/>
</dbReference>
<dbReference type="GO" id="GO:0000155">
    <property type="term" value="F:phosphorelay sensor kinase activity"/>
    <property type="evidence" value="ECO:0007669"/>
    <property type="project" value="InterPro"/>
</dbReference>
<dbReference type="KEGG" id="rhg:EXZ61_19280"/>
<dbReference type="InterPro" id="IPR003661">
    <property type="entry name" value="HisK_dim/P_dom"/>
</dbReference>
<proteinExistence type="predicted"/>
<evidence type="ECO:0000256" key="1">
    <source>
        <dbReference type="ARBA" id="ARBA00000085"/>
    </source>
</evidence>
<dbReference type="Pfam" id="PF13185">
    <property type="entry name" value="GAF_2"/>
    <property type="match status" value="2"/>
</dbReference>
<dbReference type="InterPro" id="IPR005467">
    <property type="entry name" value="His_kinase_dom"/>
</dbReference>
<keyword evidence="6" id="KW-1185">Reference proteome</keyword>
<dbReference type="SMART" id="SM00388">
    <property type="entry name" value="HisKA"/>
    <property type="match status" value="1"/>
</dbReference>
<dbReference type="InterPro" id="IPR036890">
    <property type="entry name" value="HATPase_C_sf"/>
</dbReference>
<organism evidence="5 6">
    <name type="scientific">Rhodoferax aquaticus</name>
    <dbReference type="NCBI Taxonomy" id="2527691"/>
    <lineage>
        <taxon>Bacteria</taxon>
        <taxon>Pseudomonadati</taxon>
        <taxon>Pseudomonadota</taxon>
        <taxon>Betaproteobacteria</taxon>
        <taxon>Burkholderiales</taxon>
        <taxon>Comamonadaceae</taxon>
        <taxon>Rhodoferax</taxon>
    </lineage>
</organism>
<dbReference type="InterPro" id="IPR004358">
    <property type="entry name" value="Sig_transdc_His_kin-like_C"/>
</dbReference>
<reference evidence="6" key="1">
    <citation type="submission" date="2019-02" db="EMBL/GenBank/DDBJ databases">
        <title>Complete genome sequence of Rhodoferax sp. Gr-4.</title>
        <authorList>
            <person name="Jin L."/>
        </authorList>
    </citation>
    <scope>NUCLEOTIDE SEQUENCE [LARGE SCALE GENOMIC DNA]</scope>
    <source>
        <strain evidence="6">Gr-4</strain>
    </source>
</reference>
<evidence type="ECO:0000313" key="5">
    <source>
        <dbReference type="EMBL" id="QDL56130.1"/>
    </source>
</evidence>
<evidence type="ECO:0000313" key="6">
    <source>
        <dbReference type="Proteomes" id="UP000317365"/>
    </source>
</evidence>
<keyword evidence="3" id="KW-0597">Phosphoprotein</keyword>